<keyword evidence="2" id="KW-1185">Reference proteome</keyword>
<evidence type="ECO:0008006" key="3">
    <source>
        <dbReference type="Google" id="ProtNLM"/>
    </source>
</evidence>
<dbReference type="Proteomes" id="UP001500893">
    <property type="component" value="Unassembled WGS sequence"/>
</dbReference>
<evidence type="ECO:0000313" key="1">
    <source>
        <dbReference type="EMBL" id="GAA2775783.1"/>
    </source>
</evidence>
<name>A0ABN3V2E2_9ACTN</name>
<evidence type="ECO:0000313" key="2">
    <source>
        <dbReference type="Proteomes" id="UP001500893"/>
    </source>
</evidence>
<sequence length="204" mass="23537">MTPLTRLRQWQRLRERDRQMRQFAETLIAPVRQRLIGVGVDEGTPQGDTPAGPEALFEALVESARQWRGERRLVVHRVHIPREFKATGMWLERADRDDVIIEQDAEVWHQAQIFGHELWHMRQKDGFSPEQLAGGAWDALESAHAHGARSAAARSRFDEDPEKEAELFGIRVGQEMRALMERDVITGETARRIADALNYRGNRR</sequence>
<dbReference type="RefSeq" id="WP_345058401.1">
    <property type="nucleotide sequence ID" value="NZ_BAAAVM010000121.1"/>
</dbReference>
<protein>
    <recommendedName>
        <fullName evidence="3">Toxin</fullName>
    </recommendedName>
</protein>
<comment type="caution">
    <text evidence="1">The sequence shown here is derived from an EMBL/GenBank/DDBJ whole genome shotgun (WGS) entry which is preliminary data.</text>
</comment>
<reference evidence="1 2" key="1">
    <citation type="journal article" date="2019" name="Int. J. Syst. Evol. Microbiol.">
        <title>The Global Catalogue of Microorganisms (GCM) 10K type strain sequencing project: providing services to taxonomists for standard genome sequencing and annotation.</title>
        <authorList>
            <consortium name="The Broad Institute Genomics Platform"/>
            <consortium name="The Broad Institute Genome Sequencing Center for Infectious Disease"/>
            <person name="Wu L."/>
            <person name="Ma J."/>
        </authorList>
    </citation>
    <scope>NUCLEOTIDE SEQUENCE [LARGE SCALE GENOMIC DNA]</scope>
    <source>
        <strain evidence="1 2">JCM 11574</strain>
    </source>
</reference>
<accession>A0ABN3V2E2</accession>
<gene>
    <name evidence="1" type="ORF">GCM10010521_62940</name>
</gene>
<proteinExistence type="predicted"/>
<dbReference type="EMBL" id="BAAAVM010000121">
    <property type="protein sequence ID" value="GAA2775783.1"/>
    <property type="molecule type" value="Genomic_DNA"/>
</dbReference>
<organism evidence="1 2">
    <name type="scientific">Streptomyces rameus</name>
    <dbReference type="NCBI Taxonomy" id="68261"/>
    <lineage>
        <taxon>Bacteria</taxon>
        <taxon>Bacillati</taxon>
        <taxon>Actinomycetota</taxon>
        <taxon>Actinomycetes</taxon>
        <taxon>Kitasatosporales</taxon>
        <taxon>Streptomycetaceae</taxon>
        <taxon>Streptomyces</taxon>
    </lineage>
</organism>